<reference evidence="1" key="1">
    <citation type="journal article" date="2014" name="Front. Microbiol.">
        <title>High frequency of phylogenetically diverse reductive dehalogenase-homologous genes in deep subseafloor sedimentary metagenomes.</title>
        <authorList>
            <person name="Kawai M."/>
            <person name="Futagami T."/>
            <person name="Toyoda A."/>
            <person name="Takaki Y."/>
            <person name="Nishi S."/>
            <person name="Hori S."/>
            <person name="Arai W."/>
            <person name="Tsubouchi T."/>
            <person name="Morono Y."/>
            <person name="Uchiyama I."/>
            <person name="Ito T."/>
            <person name="Fujiyama A."/>
            <person name="Inagaki F."/>
            <person name="Takami H."/>
        </authorList>
    </citation>
    <scope>NUCLEOTIDE SEQUENCE</scope>
    <source>
        <strain evidence="1">Expedition CK06-06</strain>
    </source>
</reference>
<dbReference type="EMBL" id="BARU01031036">
    <property type="protein sequence ID" value="GAH70072.1"/>
    <property type="molecule type" value="Genomic_DNA"/>
</dbReference>
<evidence type="ECO:0000313" key="1">
    <source>
        <dbReference type="EMBL" id="GAH70072.1"/>
    </source>
</evidence>
<gene>
    <name evidence="1" type="ORF">S03H2_49140</name>
</gene>
<proteinExistence type="predicted"/>
<dbReference type="AlphaFoldDB" id="X1HKT2"/>
<name>X1HKT2_9ZZZZ</name>
<protein>
    <submittedName>
        <fullName evidence="1">Uncharacterized protein</fullName>
    </submittedName>
</protein>
<comment type="caution">
    <text evidence="1">The sequence shown here is derived from an EMBL/GenBank/DDBJ whole genome shotgun (WGS) entry which is preliminary data.</text>
</comment>
<feature type="non-terminal residue" evidence="1">
    <location>
        <position position="32"/>
    </location>
</feature>
<organism evidence="1">
    <name type="scientific">marine sediment metagenome</name>
    <dbReference type="NCBI Taxonomy" id="412755"/>
    <lineage>
        <taxon>unclassified sequences</taxon>
        <taxon>metagenomes</taxon>
        <taxon>ecological metagenomes</taxon>
    </lineage>
</organism>
<sequence>MKKRMKNMTDKKVLVKEFIENRANLSGNKIYD</sequence>
<accession>X1HKT2</accession>